<accession>A0ACC5WI10</accession>
<dbReference type="EMBL" id="CM040458">
    <property type="protein sequence ID" value="MCI4378321.1"/>
    <property type="molecule type" value="Genomic_DNA"/>
</dbReference>
<evidence type="ECO:0000313" key="2">
    <source>
        <dbReference type="Proteomes" id="UP000829447"/>
    </source>
</evidence>
<protein>
    <submittedName>
        <fullName evidence="1">Uncharacterized protein</fullName>
    </submittedName>
</protein>
<proteinExistence type="predicted"/>
<name>A0ACC5WI10_PANGG</name>
<gene>
    <name evidence="1" type="ORF">PGIGA_G00214590</name>
</gene>
<dbReference type="Proteomes" id="UP000829447">
    <property type="component" value="Linkage Group LG5"/>
</dbReference>
<comment type="caution">
    <text evidence="1">The sequence shown here is derived from an EMBL/GenBank/DDBJ whole genome shotgun (WGS) entry which is preliminary data.</text>
</comment>
<evidence type="ECO:0000313" key="1">
    <source>
        <dbReference type="EMBL" id="MCI4378321.1"/>
    </source>
</evidence>
<sequence>KCKTFKGPFFGPLGDPLKVLCRSPQQSASLSEMVPRRSLFWKGGRSDWILIPSAHTQKTFSTVSLLVEYRLQVNSLEFQSTSRLQHCSEQLGSQLWKP</sequence>
<keyword evidence="2" id="KW-1185">Reference proteome</keyword>
<feature type="non-terminal residue" evidence="1">
    <location>
        <position position="1"/>
    </location>
</feature>
<reference evidence="1 2" key="1">
    <citation type="journal article" date="2022" name="bioRxiv">
        <title>An ancient truncated duplication of the anti-Mullerian hormone receptor type 2 gene is a potential conserved master sex determinant in the Pangasiidae catfish family.</title>
        <authorList>
            <person name="Wen M."/>
            <person name="Pan Q."/>
            <person name="Jouanno E."/>
            <person name="Montfort J."/>
            <person name="Zahm M."/>
            <person name="Cabau C."/>
            <person name="Klopp C."/>
            <person name="Iampietro C."/>
            <person name="Roques C."/>
            <person name="Bouchez O."/>
            <person name="Castinel A."/>
            <person name="Donnadieu C."/>
            <person name="Parrinello H."/>
            <person name="Poncet C."/>
            <person name="Belmonte E."/>
            <person name="Gautier V."/>
            <person name="Avarre J.-C."/>
            <person name="Dugue R."/>
            <person name="Gustiano R."/>
            <person name="Ha T.T.T."/>
            <person name="Campet M."/>
            <person name="Sriphairoj K."/>
            <person name="Ribolli J."/>
            <person name="de Almeida F.L."/>
            <person name="Desvignes T."/>
            <person name="Postlethwait J.H."/>
            <person name="Bucao C.F."/>
            <person name="Robinson-Rechavi M."/>
            <person name="Bobe J."/>
            <person name="Herpin A."/>
            <person name="Guiguen Y."/>
        </authorList>
    </citation>
    <scope>NUCLEOTIDE SEQUENCE [LARGE SCALE GENOMIC DNA]</scope>
    <source>
        <strain evidence="1">YG-Dec2019</strain>
    </source>
</reference>
<organism evidence="1 2">
    <name type="scientific">Pangasianodon gigas</name>
    <name type="common">Mekong giant catfish</name>
    <name type="synonym">Pangasius gigas</name>
    <dbReference type="NCBI Taxonomy" id="30993"/>
    <lineage>
        <taxon>Eukaryota</taxon>
        <taxon>Metazoa</taxon>
        <taxon>Chordata</taxon>
        <taxon>Craniata</taxon>
        <taxon>Vertebrata</taxon>
        <taxon>Euteleostomi</taxon>
        <taxon>Actinopterygii</taxon>
        <taxon>Neopterygii</taxon>
        <taxon>Teleostei</taxon>
        <taxon>Ostariophysi</taxon>
        <taxon>Siluriformes</taxon>
        <taxon>Pangasiidae</taxon>
        <taxon>Pangasianodon</taxon>
    </lineage>
</organism>